<gene>
    <name evidence="11" type="primary">LOC116286984</name>
</gene>
<dbReference type="SMART" id="SM00389">
    <property type="entry name" value="HOX"/>
    <property type="match status" value="1"/>
</dbReference>
<proteinExistence type="predicted"/>
<evidence type="ECO:0000256" key="5">
    <source>
        <dbReference type="PROSITE-ProRule" id="PRU00108"/>
    </source>
</evidence>
<feature type="compositionally biased region" description="Low complexity" evidence="7">
    <location>
        <begin position="166"/>
        <end position="178"/>
    </location>
</feature>
<dbReference type="GO" id="GO:0005634">
    <property type="term" value="C:nucleus"/>
    <property type="evidence" value="ECO:0007669"/>
    <property type="project" value="UniProtKB-SubCell"/>
</dbReference>
<evidence type="ECO:0000259" key="9">
    <source>
        <dbReference type="PROSITE" id="PS50803"/>
    </source>
</evidence>
<accession>A0A6P8H9Q0</accession>
<dbReference type="CDD" id="cd00086">
    <property type="entry name" value="homeodomain"/>
    <property type="match status" value="1"/>
</dbReference>
<dbReference type="PROSITE" id="PS50803">
    <property type="entry name" value="OAR"/>
    <property type="match status" value="1"/>
</dbReference>
<dbReference type="InterPro" id="IPR003654">
    <property type="entry name" value="OAR_dom"/>
</dbReference>
<feature type="region of interest" description="Disordered" evidence="7">
    <location>
        <begin position="64"/>
        <end position="98"/>
    </location>
</feature>
<dbReference type="InterPro" id="IPR000047">
    <property type="entry name" value="HTH_motif"/>
</dbReference>
<feature type="compositionally biased region" description="Polar residues" evidence="7">
    <location>
        <begin position="179"/>
        <end position="189"/>
    </location>
</feature>
<evidence type="ECO:0000313" key="11">
    <source>
        <dbReference type="RefSeq" id="XP_031549447.1"/>
    </source>
</evidence>
<dbReference type="InParanoid" id="A0A6P8H9Q0"/>
<keyword evidence="4 5" id="KW-0539">Nucleus</keyword>
<name>A0A6P8H9Q0_ACTTE</name>
<dbReference type="KEGG" id="aten:116286984"/>
<organism evidence="10 11">
    <name type="scientific">Actinia tenebrosa</name>
    <name type="common">Australian red waratah sea anemone</name>
    <dbReference type="NCBI Taxonomy" id="6105"/>
    <lineage>
        <taxon>Eukaryota</taxon>
        <taxon>Metazoa</taxon>
        <taxon>Cnidaria</taxon>
        <taxon>Anthozoa</taxon>
        <taxon>Hexacorallia</taxon>
        <taxon>Actiniaria</taxon>
        <taxon>Actiniidae</taxon>
        <taxon>Actinia</taxon>
    </lineage>
</organism>
<keyword evidence="2 5" id="KW-0238">DNA-binding</keyword>
<feature type="region of interest" description="Disordered" evidence="7">
    <location>
        <begin position="1"/>
        <end position="46"/>
    </location>
</feature>
<dbReference type="PANTHER" id="PTHR46255">
    <property type="entry name" value="SHORT STATURE HOMEOBOX"/>
    <property type="match status" value="1"/>
</dbReference>
<keyword evidence="3 5" id="KW-0371">Homeobox</keyword>
<dbReference type="PANTHER" id="PTHR46255:SF3">
    <property type="entry name" value="HOMEOBOX DOMAIN-CONTAINING PROTEIN"/>
    <property type="match status" value="1"/>
</dbReference>
<dbReference type="RefSeq" id="XP_031549447.1">
    <property type="nucleotide sequence ID" value="XM_031693587.1"/>
</dbReference>
<dbReference type="GO" id="GO:0000981">
    <property type="term" value="F:DNA-binding transcription factor activity, RNA polymerase II-specific"/>
    <property type="evidence" value="ECO:0007669"/>
    <property type="project" value="InterPro"/>
</dbReference>
<dbReference type="OrthoDB" id="6159439at2759"/>
<dbReference type="InterPro" id="IPR017970">
    <property type="entry name" value="Homeobox_CS"/>
</dbReference>
<dbReference type="FunCoup" id="A0A6P8H9Q0">
    <property type="interactions" value="530"/>
</dbReference>
<feature type="DNA-binding region" description="Homeobox" evidence="5">
    <location>
        <begin position="95"/>
        <end position="154"/>
    </location>
</feature>
<feature type="compositionally biased region" description="Basic and acidic residues" evidence="7">
    <location>
        <begin position="10"/>
        <end position="24"/>
    </location>
</feature>
<feature type="domain" description="Homeobox" evidence="8">
    <location>
        <begin position="93"/>
        <end position="153"/>
    </location>
</feature>
<protein>
    <submittedName>
        <fullName evidence="11">Short stature homeobox protein-like</fullName>
    </submittedName>
</protein>
<dbReference type="SUPFAM" id="SSF46689">
    <property type="entry name" value="Homeodomain-like"/>
    <property type="match status" value="1"/>
</dbReference>
<dbReference type="InterPro" id="IPR001356">
    <property type="entry name" value="HD"/>
</dbReference>
<dbReference type="FunFam" id="1.10.10.60:FF:000679">
    <property type="entry name" value="Homeobox protein aristaless"/>
    <property type="match status" value="1"/>
</dbReference>
<evidence type="ECO:0000256" key="2">
    <source>
        <dbReference type="ARBA" id="ARBA00023125"/>
    </source>
</evidence>
<feature type="domain" description="OAR" evidence="9">
    <location>
        <begin position="241"/>
        <end position="254"/>
    </location>
</feature>
<dbReference type="AlphaFoldDB" id="A0A6P8H9Q0"/>
<evidence type="ECO:0000256" key="6">
    <source>
        <dbReference type="RuleBase" id="RU000682"/>
    </source>
</evidence>
<dbReference type="GO" id="GO:1990837">
    <property type="term" value="F:sequence-specific double-stranded DNA binding"/>
    <property type="evidence" value="ECO:0007669"/>
    <property type="project" value="TreeGrafter"/>
</dbReference>
<comment type="subcellular location">
    <subcellularLocation>
        <location evidence="1 5 6">Nucleus</location>
    </subcellularLocation>
</comment>
<dbReference type="InterPro" id="IPR052631">
    <property type="entry name" value="Paired_homeobox_Bicoid"/>
</dbReference>
<dbReference type="Gene3D" id="1.10.10.60">
    <property type="entry name" value="Homeodomain-like"/>
    <property type="match status" value="1"/>
</dbReference>
<reference evidence="11" key="1">
    <citation type="submission" date="2025-08" db="UniProtKB">
        <authorList>
            <consortium name="RefSeq"/>
        </authorList>
    </citation>
    <scope>IDENTIFICATION</scope>
    <source>
        <tissue evidence="11">Tentacle</tissue>
    </source>
</reference>
<dbReference type="PROSITE" id="PS50071">
    <property type="entry name" value="HOMEOBOX_2"/>
    <property type="match status" value="1"/>
</dbReference>
<dbReference type="InterPro" id="IPR009057">
    <property type="entry name" value="Homeodomain-like_sf"/>
</dbReference>
<evidence type="ECO:0000256" key="3">
    <source>
        <dbReference type="ARBA" id="ARBA00023155"/>
    </source>
</evidence>
<keyword evidence="10" id="KW-1185">Reference proteome</keyword>
<evidence type="ECO:0000313" key="10">
    <source>
        <dbReference type="Proteomes" id="UP000515163"/>
    </source>
</evidence>
<dbReference type="PRINTS" id="PR00031">
    <property type="entry name" value="HTHREPRESSR"/>
</dbReference>
<feature type="compositionally biased region" description="Basic and acidic residues" evidence="7">
    <location>
        <begin position="68"/>
        <end position="77"/>
    </location>
</feature>
<evidence type="ECO:0000256" key="1">
    <source>
        <dbReference type="ARBA" id="ARBA00004123"/>
    </source>
</evidence>
<evidence type="ECO:0000256" key="7">
    <source>
        <dbReference type="SAM" id="MobiDB-lite"/>
    </source>
</evidence>
<dbReference type="Pfam" id="PF00046">
    <property type="entry name" value="Homeodomain"/>
    <property type="match status" value="1"/>
</dbReference>
<feature type="region of interest" description="Disordered" evidence="7">
    <location>
        <begin position="147"/>
        <end position="191"/>
    </location>
</feature>
<sequence>MEGLAAFVSKFDENTSRENNELKKVPPNNSRINPEKKDSSSNTNQINTLPFSIEGILGISDNGAAKSVRQDETRIHSTEFNQGKDMSKCSPRTRAPRNRKNFTGEQLRELERLFDQTHYPDALTREALAKKLGLSEARVQIWFQNRRAKSRRQESPNQKGFIVPASESSSTTLSPQSPVRSPTETTQAYPTLPPFRYRTTPYCGDHFCACSRFCMNGVPSPTNATLNPQDLDYYRDFHRHSSIVNLRLKARHHHSPTNTNY</sequence>
<evidence type="ECO:0000256" key="4">
    <source>
        <dbReference type="ARBA" id="ARBA00023242"/>
    </source>
</evidence>
<dbReference type="PROSITE" id="PS00027">
    <property type="entry name" value="HOMEOBOX_1"/>
    <property type="match status" value="1"/>
</dbReference>
<dbReference type="GeneID" id="116286984"/>
<evidence type="ECO:0000259" key="8">
    <source>
        <dbReference type="PROSITE" id="PS50071"/>
    </source>
</evidence>
<dbReference type="Proteomes" id="UP000515163">
    <property type="component" value="Unplaced"/>
</dbReference>